<evidence type="ECO:0000256" key="1">
    <source>
        <dbReference type="ARBA" id="ARBA00006547"/>
    </source>
</evidence>
<keyword evidence="3 4" id="KW-0012">Acyltransferase</keyword>
<dbReference type="GeneTree" id="ENSGT00390000012054"/>
<dbReference type="GO" id="GO:0004060">
    <property type="term" value="F:arylamine N-acetyltransferase activity"/>
    <property type="evidence" value="ECO:0000318"/>
    <property type="project" value="GO_Central"/>
</dbReference>
<dbReference type="RefSeq" id="XP_009862490.1">
    <property type="nucleotide sequence ID" value="XM_009864188.3"/>
</dbReference>
<evidence type="ECO:0000256" key="3">
    <source>
        <dbReference type="ARBA" id="ARBA00023315"/>
    </source>
</evidence>
<dbReference type="InterPro" id="IPR053710">
    <property type="entry name" value="Arylamine_NAT_domain_sf"/>
</dbReference>
<dbReference type="AlphaFoldDB" id="F6VMU0"/>
<dbReference type="InterPro" id="IPR038765">
    <property type="entry name" value="Papain-like_cys_pep_sf"/>
</dbReference>
<dbReference type="PANTHER" id="PTHR11786:SF0">
    <property type="entry name" value="ARYLAMINE N-ACETYLTRANSFERASE 4-RELATED"/>
    <property type="match status" value="1"/>
</dbReference>
<keyword evidence="6" id="KW-1185">Reference proteome</keyword>
<dbReference type="HOGENOM" id="CLU_049918_3_0_1"/>
<dbReference type="EMBL" id="EAAA01000375">
    <property type="status" value="NOT_ANNOTATED_CDS"/>
    <property type="molecule type" value="Genomic_DNA"/>
</dbReference>
<evidence type="ECO:0000313" key="6">
    <source>
        <dbReference type="Proteomes" id="UP000008144"/>
    </source>
</evidence>
<dbReference type="OrthoDB" id="10260017at2759"/>
<reference evidence="5" key="2">
    <citation type="journal article" date="2008" name="Genome Biol.">
        <title>Improved genome assembly and evidence-based global gene model set for the chordate Ciona intestinalis: new insight into intron and operon populations.</title>
        <authorList>
            <person name="Satou Y."/>
            <person name="Mineta K."/>
            <person name="Ogasawara M."/>
            <person name="Sasakura Y."/>
            <person name="Shoguchi E."/>
            <person name="Ueno K."/>
            <person name="Yamada L."/>
            <person name="Matsumoto J."/>
            <person name="Wasserscheid J."/>
            <person name="Dewar K."/>
            <person name="Wiley G.B."/>
            <person name="Macmil S.L."/>
            <person name="Roe B.A."/>
            <person name="Zeller R.W."/>
            <person name="Hastings K.E."/>
            <person name="Lemaire P."/>
            <person name="Lindquist E."/>
            <person name="Endo T."/>
            <person name="Hotta K."/>
            <person name="Inaba K."/>
        </authorList>
    </citation>
    <scope>NUCLEOTIDE SEQUENCE [LARGE SCALE GENOMIC DNA]</scope>
    <source>
        <strain evidence="5">wild type</strain>
    </source>
</reference>
<sequence length="310" mass="36020">MNVKEYLQRINYSGDVAPTSSNLRKICVAHMLAVPYENLDVFGGPPITIDLPKLFEKIVKQRRGGFNFELNRMFCWLLQNLGYQVSLYKADVYNMKLDAFTYTQPALVVTVDDGSKYFTDIAFTCGTSLTEPLNFEYLTEQAQKLGVFRLRECGKTSFYFELKWFHVVDSTGEVNPATDIEFCFGESKYRSKGWIILYKVSMDRQCTWDELVPELERFLNNNEKWMTRNTICAINRGSSVTVLWGKYLIQKYIREDQQRGDNLTVSRTFMELSDFPAILEIIRCVFGMKSFTQEFTPIAEDITTRPIVIY</sequence>
<evidence type="ECO:0000313" key="5">
    <source>
        <dbReference type="Ensembl" id="ENSCINP00000002594.3"/>
    </source>
</evidence>
<proteinExistence type="inferred from homology"/>
<dbReference type="Proteomes" id="UP000008144">
    <property type="component" value="Chromosome 1"/>
</dbReference>
<dbReference type="Ensembl" id="ENSCINT00000002594.3">
    <property type="protein sequence ID" value="ENSCINP00000002594.3"/>
    <property type="gene ID" value="ENSCING00000001341.3"/>
</dbReference>
<accession>A0A1W3JJZ8</accession>
<organism evidence="5 6">
    <name type="scientific">Ciona intestinalis</name>
    <name type="common">Transparent sea squirt</name>
    <name type="synonym">Ascidia intestinalis</name>
    <dbReference type="NCBI Taxonomy" id="7719"/>
    <lineage>
        <taxon>Eukaryota</taxon>
        <taxon>Metazoa</taxon>
        <taxon>Chordata</taxon>
        <taxon>Tunicata</taxon>
        <taxon>Ascidiacea</taxon>
        <taxon>Phlebobranchia</taxon>
        <taxon>Cionidae</taxon>
        <taxon>Ciona</taxon>
    </lineage>
</organism>
<name>F6VMU0_CIOIN</name>
<accession>F6VMU0</accession>
<evidence type="ECO:0000256" key="4">
    <source>
        <dbReference type="RuleBase" id="RU003452"/>
    </source>
</evidence>
<dbReference type="STRING" id="7719.ENSCINP00000002594"/>
<evidence type="ECO:0000256" key="2">
    <source>
        <dbReference type="ARBA" id="ARBA00012701"/>
    </source>
</evidence>
<gene>
    <name evidence="5" type="primary">LOC100181328</name>
</gene>
<reference evidence="5" key="4">
    <citation type="submission" date="2025-09" db="UniProtKB">
        <authorList>
            <consortium name="Ensembl"/>
        </authorList>
    </citation>
    <scope>IDENTIFICATION</scope>
</reference>
<dbReference type="PANTHER" id="PTHR11786">
    <property type="entry name" value="N-HYDROXYARYLAMINE O-ACETYLTRANSFERASE"/>
    <property type="match status" value="1"/>
</dbReference>
<dbReference type="KEGG" id="cin:100181328"/>
<dbReference type="PRINTS" id="PR01543">
    <property type="entry name" value="ANATRNSFRASE"/>
</dbReference>
<comment type="similarity">
    <text evidence="1 4">Belongs to the arylamine N-acetyltransferase family.</text>
</comment>
<dbReference type="InterPro" id="IPR001447">
    <property type="entry name" value="Arylamine_N-AcTrfase"/>
</dbReference>
<keyword evidence="4" id="KW-0808">Transferase</keyword>
<dbReference type="SUPFAM" id="SSF54001">
    <property type="entry name" value="Cysteine proteinases"/>
    <property type="match status" value="1"/>
</dbReference>
<dbReference type="EC" id="2.3.1.5" evidence="2"/>
<reference evidence="6" key="1">
    <citation type="journal article" date="2002" name="Science">
        <title>The draft genome of Ciona intestinalis: insights into chordate and vertebrate origins.</title>
        <authorList>
            <person name="Dehal P."/>
            <person name="Satou Y."/>
            <person name="Campbell R.K."/>
            <person name="Chapman J."/>
            <person name="Degnan B."/>
            <person name="De Tomaso A."/>
            <person name="Davidson B."/>
            <person name="Di Gregorio A."/>
            <person name="Gelpke M."/>
            <person name="Goodstein D.M."/>
            <person name="Harafuji N."/>
            <person name="Hastings K.E."/>
            <person name="Ho I."/>
            <person name="Hotta K."/>
            <person name="Huang W."/>
            <person name="Kawashima T."/>
            <person name="Lemaire P."/>
            <person name="Martinez D."/>
            <person name="Meinertzhagen I.A."/>
            <person name="Necula S."/>
            <person name="Nonaka M."/>
            <person name="Putnam N."/>
            <person name="Rash S."/>
            <person name="Saiga H."/>
            <person name="Satake M."/>
            <person name="Terry A."/>
            <person name="Yamada L."/>
            <person name="Wang H.G."/>
            <person name="Awazu S."/>
            <person name="Azumi K."/>
            <person name="Boore J."/>
            <person name="Branno M."/>
            <person name="Chin-Bow S."/>
            <person name="DeSantis R."/>
            <person name="Doyle S."/>
            <person name="Francino P."/>
            <person name="Keys D.N."/>
            <person name="Haga S."/>
            <person name="Hayashi H."/>
            <person name="Hino K."/>
            <person name="Imai K.S."/>
            <person name="Inaba K."/>
            <person name="Kano S."/>
            <person name="Kobayashi K."/>
            <person name="Kobayashi M."/>
            <person name="Lee B.I."/>
            <person name="Makabe K.W."/>
            <person name="Manohar C."/>
            <person name="Matassi G."/>
            <person name="Medina M."/>
            <person name="Mochizuki Y."/>
            <person name="Mount S."/>
            <person name="Morishita T."/>
            <person name="Miura S."/>
            <person name="Nakayama A."/>
            <person name="Nishizaka S."/>
            <person name="Nomoto H."/>
            <person name="Ohta F."/>
            <person name="Oishi K."/>
            <person name="Rigoutsos I."/>
            <person name="Sano M."/>
            <person name="Sasaki A."/>
            <person name="Sasakura Y."/>
            <person name="Shoguchi E."/>
            <person name="Shin-i T."/>
            <person name="Spagnuolo A."/>
            <person name="Stainier D."/>
            <person name="Suzuki M.M."/>
            <person name="Tassy O."/>
            <person name="Takatori N."/>
            <person name="Tokuoka M."/>
            <person name="Yagi K."/>
            <person name="Yoshizaki F."/>
            <person name="Wada S."/>
            <person name="Zhang C."/>
            <person name="Hyatt P.D."/>
            <person name="Larimer F."/>
            <person name="Detter C."/>
            <person name="Doggett N."/>
            <person name="Glavina T."/>
            <person name="Hawkins T."/>
            <person name="Richardson P."/>
            <person name="Lucas S."/>
            <person name="Kohara Y."/>
            <person name="Levine M."/>
            <person name="Satoh N."/>
            <person name="Rokhsar D.S."/>
        </authorList>
    </citation>
    <scope>NUCLEOTIDE SEQUENCE [LARGE SCALE GENOMIC DNA]</scope>
</reference>
<dbReference type="InParanoid" id="F6VMU0"/>
<dbReference type="OMA" id="RNTICAI"/>
<reference evidence="5" key="3">
    <citation type="submission" date="2025-08" db="UniProtKB">
        <authorList>
            <consortium name="Ensembl"/>
        </authorList>
    </citation>
    <scope>IDENTIFICATION</scope>
</reference>
<dbReference type="Pfam" id="PF00797">
    <property type="entry name" value="Acetyltransf_2"/>
    <property type="match status" value="1"/>
</dbReference>
<dbReference type="Gene3D" id="3.30.2140.20">
    <property type="match status" value="1"/>
</dbReference>
<dbReference type="GeneID" id="100181328"/>
<protein>
    <recommendedName>
        <fullName evidence="2">arylamine N-acetyltransferase</fullName>
        <ecNumber evidence="2">2.3.1.5</ecNumber>
    </recommendedName>
</protein>